<dbReference type="Gene3D" id="1.10.10.10">
    <property type="entry name" value="Winged helix-like DNA-binding domain superfamily/Winged helix DNA-binding domain"/>
    <property type="match status" value="1"/>
</dbReference>
<protein>
    <submittedName>
        <fullName evidence="2">MarR family winged helix-turn-helix transcriptional regulator</fullName>
    </submittedName>
</protein>
<organism evidence="2 3">
    <name type="scientific">Ornithinimicrobium faecis</name>
    <dbReference type="NCBI Taxonomy" id="2934158"/>
    <lineage>
        <taxon>Bacteria</taxon>
        <taxon>Bacillati</taxon>
        <taxon>Actinomycetota</taxon>
        <taxon>Actinomycetes</taxon>
        <taxon>Micrococcales</taxon>
        <taxon>Ornithinimicrobiaceae</taxon>
        <taxon>Ornithinimicrobium</taxon>
    </lineage>
</organism>
<reference evidence="2" key="1">
    <citation type="submission" date="2022-06" db="EMBL/GenBank/DDBJ databases">
        <title>Ornithinimicrobium HY1793.</title>
        <authorList>
            <person name="Huang Y."/>
        </authorList>
    </citation>
    <scope>NUCLEOTIDE SEQUENCE</scope>
    <source>
        <strain evidence="2">HY1793</strain>
    </source>
</reference>
<dbReference type="PROSITE" id="PS50995">
    <property type="entry name" value="HTH_MARR_2"/>
    <property type="match status" value="1"/>
</dbReference>
<gene>
    <name evidence="2" type="ORF">NF556_11370</name>
</gene>
<dbReference type="PANTHER" id="PTHR33164">
    <property type="entry name" value="TRANSCRIPTIONAL REGULATOR, MARR FAMILY"/>
    <property type="match status" value="1"/>
</dbReference>
<dbReference type="SUPFAM" id="SSF46785">
    <property type="entry name" value="Winged helix' DNA-binding domain"/>
    <property type="match status" value="1"/>
</dbReference>
<sequence length="152" mass="16671">MTSSDDLYAVLQRIRPVHELSAEAVAVGLAGTEVSVPLRAVLERVHTTGPQTVPAIARSLYVTRQGVQTLVDRAKELGLVEARPNPEHRRSHLISLTEEGQRQFTELHGAELERLAGLAEELDPADVEACVRVLDHLVNGLEEMKSTERALP</sequence>
<keyword evidence="3" id="KW-1185">Reference proteome</keyword>
<accession>A0ABY4YNS0</accession>
<dbReference type="InterPro" id="IPR036388">
    <property type="entry name" value="WH-like_DNA-bd_sf"/>
</dbReference>
<dbReference type="SMART" id="SM00347">
    <property type="entry name" value="HTH_MARR"/>
    <property type="match status" value="1"/>
</dbReference>
<dbReference type="Pfam" id="PF12802">
    <property type="entry name" value="MarR_2"/>
    <property type="match status" value="1"/>
</dbReference>
<evidence type="ECO:0000259" key="1">
    <source>
        <dbReference type="PROSITE" id="PS50995"/>
    </source>
</evidence>
<feature type="domain" description="HTH marR-type" evidence="1">
    <location>
        <begin position="4"/>
        <end position="139"/>
    </location>
</feature>
<dbReference type="InterPro" id="IPR036390">
    <property type="entry name" value="WH_DNA-bd_sf"/>
</dbReference>
<dbReference type="InterPro" id="IPR039422">
    <property type="entry name" value="MarR/SlyA-like"/>
</dbReference>
<dbReference type="PANTHER" id="PTHR33164:SF99">
    <property type="entry name" value="MARR FAMILY REGULATORY PROTEIN"/>
    <property type="match status" value="1"/>
</dbReference>
<dbReference type="EMBL" id="CP099489">
    <property type="protein sequence ID" value="USQ78257.1"/>
    <property type="molecule type" value="Genomic_DNA"/>
</dbReference>
<dbReference type="Proteomes" id="UP001056455">
    <property type="component" value="Chromosome"/>
</dbReference>
<name>A0ABY4YNS0_9MICO</name>
<evidence type="ECO:0000313" key="2">
    <source>
        <dbReference type="EMBL" id="USQ78257.1"/>
    </source>
</evidence>
<evidence type="ECO:0000313" key="3">
    <source>
        <dbReference type="Proteomes" id="UP001056455"/>
    </source>
</evidence>
<proteinExistence type="predicted"/>
<dbReference type="InterPro" id="IPR000835">
    <property type="entry name" value="HTH_MarR-typ"/>
</dbReference>
<dbReference type="RefSeq" id="WP_252591055.1">
    <property type="nucleotide sequence ID" value="NZ_CP099489.1"/>
</dbReference>